<feature type="transmembrane region" description="Helical" evidence="5">
    <location>
        <begin position="12"/>
        <end position="34"/>
    </location>
</feature>
<dbReference type="KEGG" id="tpx:Turpa_1521"/>
<dbReference type="Pfam" id="PF00520">
    <property type="entry name" value="Ion_trans"/>
    <property type="match status" value="1"/>
</dbReference>
<feature type="domain" description="Ion transport" evidence="6">
    <location>
        <begin position="11"/>
        <end position="246"/>
    </location>
</feature>
<dbReference type="GO" id="GO:0005886">
    <property type="term" value="C:plasma membrane"/>
    <property type="evidence" value="ECO:0007669"/>
    <property type="project" value="TreeGrafter"/>
</dbReference>
<dbReference type="HOGENOM" id="CLU_005746_15_2_12"/>
<dbReference type="GO" id="GO:0005249">
    <property type="term" value="F:voltage-gated potassium channel activity"/>
    <property type="evidence" value="ECO:0007669"/>
    <property type="project" value="InterPro"/>
</dbReference>
<dbReference type="InterPro" id="IPR005821">
    <property type="entry name" value="Ion_trans_dom"/>
</dbReference>
<dbReference type="PANTHER" id="PTHR10217">
    <property type="entry name" value="VOLTAGE AND LIGAND GATED POTASSIUM CHANNEL"/>
    <property type="match status" value="1"/>
</dbReference>
<dbReference type="EMBL" id="CP002959">
    <property type="protein sequence ID" value="AFM12169.1"/>
    <property type="molecule type" value="Genomic_DNA"/>
</dbReference>
<evidence type="ECO:0000256" key="3">
    <source>
        <dbReference type="ARBA" id="ARBA00022989"/>
    </source>
</evidence>
<evidence type="ECO:0000256" key="1">
    <source>
        <dbReference type="ARBA" id="ARBA00004141"/>
    </source>
</evidence>
<keyword evidence="2 5" id="KW-0812">Transmembrane</keyword>
<evidence type="ECO:0000313" key="8">
    <source>
        <dbReference type="Proteomes" id="UP000006048"/>
    </source>
</evidence>
<dbReference type="SUPFAM" id="SSF81324">
    <property type="entry name" value="Voltage-gated potassium channels"/>
    <property type="match status" value="1"/>
</dbReference>
<name>I4B4G2_TURPD</name>
<dbReference type="RefSeq" id="WP_014802680.1">
    <property type="nucleotide sequence ID" value="NC_018020.1"/>
</dbReference>
<dbReference type="GO" id="GO:0042391">
    <property type="term" value="P:regulation of membrane potential"/>
    <property type="evidence" value="ECO:0007669"/>
    <property type="project" value="TreeGrafter"/>
</dbReference>
<organism evidence="7 8">
    <name type="scientific">Turneriella parva (strain ATCC BAA-1111 / DSM 21527 / NCTC 11395 / H)</name>
    <name type="common">Leptospira parva</name>
    <dbReference type="NCBI Taxonomy" id="869212"/>
    <lineage>
        <taxon>Bacteria</taxon>
        <taxon>Pseudomonadati</taxon>
        <taxon>Spirochaetota</taxon>
        <taxon>Spirochaetia</taxon>
        <taxon>Leptospirales</taxon>
        <taxon>Leptospiraceae</taxon>
        <taxon>Turneriella</taxon>
    </lineage>
</organism>
<evidence type="ECO:0000313" key="7">
    <source>
        <dbReference type="EMBL" id="AFM12169.1"/>
    </source>
</evidence>
<reference evidence="7 8" key="1">
    <citation type="submission" date="2012-06" db="EMBL/GenBank/DDBJ databases">
        <title>The complete chromosome of genome of Turneriella parva DSM 21527.</title>
        <authorList>
            <consortium name="US DOE Joint Genome Institute (JGI-PGF)"/>
            <person name="Lucas S."/>
            <person name="Han J."/>
            <person name="Lapidus A."/>
            <person name="Bruce D."/>
            <person name="Goodwin L."/>
            <person name="Pitluck S."/>
            <person name="Peters L."/>
            <person name="Kyrpides N."/>
            <person name="Mavromatis K."/>
            <person name="Ivanova N."/>
            <person name="Mikhailova N."/>
            <person name="Chertkov O."/>
            <person name="Detter J.C."/>
            <person name="Tapia R."/>
            <person name="Han C."/>
            <person name="Land M."/>
            <person name="Hauser L."/>
            <person name="Markowitz V."/>
            <person name="Cheng J.-F."/>
            <person name="Hugenholtz P."/>
            <person name="Woyke T."/>
            <person name="Wu D."/>
            <person name="Gronow S."/>
            <person name="Wellnitz S."/>
            <person name="Brambilla E."/>
            <person name="Klenk H.-P."/>
            <person name="Eisen J.A."/>
        </authorList>
    </citation>
    <scope>NUCLEOTIDE SEQUENCE [LARGE SCALE GENOMIC DNA]</scope>
    <source>
        <strain evidence="8">ATCC BAA-1111 / DSM 21527 / NCTC 11395 / H</strain>
    </source>
</reference>
<dbReference type="PRINTS" id="PR01463">
    <property type="entry name" value="EAGCHANLFMLY"/>
</dbReference>
<dbReference type="Gene3D" id="1.10.287.70">
    <property type="match status" value="1"/>
</dbReference>
<comment type="subcellular location">
    <subcellularLocation>
        <location evidence="1">Membrane</location>
        <topology evidence="1">Multi-pass membrane protein</topology>
    </subcellularLocation>
</comment>
<gene>
    <name evidence="7" type="ordered locus">Turpa_1521</name>
</gene>
<evidence type="ECO:0000256" key="4">
    <source>
        <dbReference type="ARBA" id="ARBA00023136"/>
    </source>
</evidence>
<evidence type="ECO:0000259" key="6">
    <source>
        <dbReference type="Pfam" id="PF00520"/>
    </source>
</evidence>
<feature type="transmembrane region" description="Helical" evidence="5">
    <location>
        <begin position="154"/>
        <end position="179"/>
    </location>
</feature>
<protein>
    <submittedName>
        <fullName evidence="7">Ion transport protein</fullName>
    </submittedName>
</protein>
<evidence type="ECO:0000256" key="2">
    <source>
        <dbReference type="ARBA" id="ARBA00022692"/>
    </source>
</evidence>
<dbReference type="STRING" id="869212.Turpa_1521"/>
<sequence>MIIRQDNVYKRYFDAFLLIFTLFAALEVPLHLALQYPAPPWIRVINLLYPIIFTFDIITSFFTTIMIDGEEVTSKKRIAIHYLRSWFIVDLIAATPFDLIFADGWLSEASNAARSLRLFSPRYIQILLLVRMLRIYHIFPFLEKTRKKELFNPGLVRLFFTIFVVLIIAHWVACGWMALGKKDPNLDFFTNYVKALYWCITTITTIGYGDITPSTNAQTIYTMFVQLTGAGMYGYIIGNLASMLANSDLARTQFRAKMEKIQTFMQYRDVPGDLQDSIRTYYDYL</sequence>
<dbReference type="Gene3D" id="1.10.287.630">
    <property type="entry name" value="Helix hairpin bin"/>
    <property type="match status" value="1"/>
</dbReference>
<feature type="transmembrane region" description="Helical" evidence="5">
    <location>
        <begin position="79"/>
        <end position="102"/>
    </location>
</feature>
<proteinExistence type="predicted"/>
<keyword evidence="8" id="KW-1185">Reference proteome</keyword>
<keyword evidence="4 5" id="KW-0472">Membrane</keyword>
<dbReference type="InterPro" id="IPR003938">
    <property type="entry name" value="K_chnl_volt-dep_EAG/ELK/ERG"/>
</dbReference>
<dbReference type="OrthoDB" id="9799090at2"/>
<dbReference type="InterPro" id="IPR050818">
    <property type="entry name" value="KCNH_animal-type"/>
</dbReference>
<dbReference type="AlphaFoldDB" id="I4B4G2"/>
<dbReference type="PANTHER" id="PTHR10217:SF435">
    <property type="entry name" value="POTASSIUM VOLTAGE-GATED CHANNEL PROTEIN EAG"/>
    <property type="match status" value="1"/>
</dbReference>
<keyword evidence="3 5" id="KW-1133">Transmembrane helix</keyword>
<evidence type="ECO:0000256" key="5">
    <source>
        <dbReference type="SAM" id="Phobius"/>
    </source>
</evidence>
<accession>I4B4G2</accession>
<feature type="transmembrane region" description="Helical" evidence="5">
    <location>
        <begin position="46"/>
        <end position="67"/>
    </location>
</feature>
<dbReference type="Proteomes" id="UP000006048">
    <property type="component" value="Chromosome"/>
</dbReference>